<dbReference type="PIRSF" id="PIRSF000401">
    <property type="entry name" value="RPL11_MTase"/>
    <property type="match status" value="1"/>
</dbReference>
<dbReference type="HAMAP" id="MF_00735">
    <property type="entry name" value="Methyltr_PrmA"/>
    <property type="match status" value="1"/>
</dbReference>
<name>A0A931E523_9BACT</name>
<evidence type="ECO:0000256" key="5">
    <source>
        <dbReference type="ARBA" id="ARBA00022691"/>
    </source>
</evidence>
<dbReference type="EMBL" id="JADWYR010000001">
    <property type="protein sequence ID" value="MBG9375289.1"/>
    <property type="molecule type" value="Genomic_DNA"/>
</dbReference>
<dbReference type="Proteomes" id="UP000628448">
    <property type="component" value="Unassembled WGS sequence"/>
</dbReference>
<comment type="catalytic activity">
    <reaction evidence="6">
        <text>L-lysyl-[protein] + 3 S-adenosyl-L-methionine = N(6),N(6),N(6)-trimethyl-L-lysyl-[protein] + 3 S-adenosyl-L-homocysteine + 3 H(+)</text>
        <dbReference type="Rhea" id="RHEA:54192"/>
        <dbReference type="Rhea" id="RHEA-COMP:9752"/>
        <dbReference type="Rhea" id="RHEA-COMP:13826"/>
        <dbReference type="ChEBI" id="CHEBI:15378"/>
        <dbReference type="ChEBI" id="CHEBI:29969"/>
        <dbReference type="ChEBI" id="CHEBI:57856"/>
        <dbReference type="ChEBI" id="CHEBI:59789"/>
        <dbReference type="ChEBI" id="CHEBI:61961"/>
    </reaction>
</comment>
<accession>A0A931E523</accession>
<feature type="binding site" evidence="6">
    <location>
        <position position="209"/>
    </location>
    <ligand>
        <name>S-adenosyl-L-methionine</name>
        <dbReference type="ChEBI" id="CHEBI:59789"/>
    </ligand>
</feature>
<gene>
    <name evidence="6 7" type="primary">prmA</name>
    <name evidence="7" type="ORF">I5907_03535</name>
</gene>
<dbReference type="RefSeq" id="WP_196989346.1">
    <property type="nucleotide sequence ID" value="NZ_JADWYR010000001.1"/>
</dbReference>
<dbReference type="InterPro" id="IPR050078">
    <property type="entry name" value="Ribosomal_L11_MeTrfase_PrmA"/>
</dbReference>
<dbReference type="InterPro" id="IPR029063">
    <property type="entry name" value="SAM-dependent_MTases_sf"/>
</dbReference>
<evidence type="ECO:0000256" key="2">
    <source>
        <dbReference type="ARBA" id="ARBA00022490"/>
    </source>
</evidence>
<keyword evidence="3 6" id="KW-0489">Methyltransferase</keyword>
<dbReference type="PANTHER" id="PTHR43648">
    <property type="entry name" value="ELECTRON TRANSFER FLAVOPROTEIN BETA SUBUNIT LYSINE METHYLTRANSFERASE"/>
    <property type="match status" value="1"/>
</dbReference>
<keyword evidence="2 6" id="KW-0963">Cytoplasm</keyword>
<feature type="binding site" evidence="6">
    <location>
        <position position="168"/>
    </location>
    <ligand>
        <name>S-adenosyl-L-methionine</name>
        <dbReference type="ChEBI" id="CHEBI:59789"/>
    </ligand>
</feature>
<evidence type="ECO:0000256" key="4">
    <source>
        <dbReference type="ARBA" id="ARBA00022679"/>
    </source>
</evidence>
<dbReference type="NCBIfam" id="NF001785">
    <property type="entry name" value="PRK00517.2-2"/>
    <property type="match status" value="1"/>
</dbReference>
<comment type="similarity">
    <text evidence="1 6">Belongs to the methyltransferase superfamily. PrmA family.</text>
</comment>
<dbReference type="GO" id="GO:0032259">
    <property type="term" value="P:methylation"/>
    <property type="evidence" value="ECO:0007669"/>
    <property type="project" value="UniProtKB-KW"/>
</dbReference>
<keyword evidence="7" id="KW-0689">Ribosomal protein</keyword>
<dbReference type="EC" id="2.1.1.-" evidence="6"/>
<reference evidence="7" key="1">
    <citation type="submission" date="2020-11" db="EMBL/GenBank/DDBJ databases">
        <title>Bacterial whole genome sequence for Panacibacter sp. DH6.</title>
        <authorList>
            <person name="Le V."/>
            <person name="Ko S."/>
            <person name="Ahn C.-Y."/>
            <person name="Oh H.-M."/>
        </authorList>
    </citation>
    <scope>NUCLEOTIDE SEQUENCE</scope>
    <source>
        <strain evidence="7">DH6</strain>
    </source>
</reference>
<dbReference type="AlphaFoldDB" id="A0A931E523"/>
<evidence type="ECO:0000313" key="8">
    <source>
        <dbReference type="Proteomes" id="UP000628448"/>
    </source>
</evidence>
<dbReference type="Gene3D" id="3.40.50.150">
    <property type="entry name" value="Vaccinia Virus protein VP39"/>
    <property type="match status" value="1"/>
</dbReference>
<dbReference type="GO" id="GO:0005840">
    <property type="term" value="C:ribosome"/>
    <property type="evidence" value="ECO:0007669"/>
    <property type="project" value="UniProtKB-KW"/>
</dbReference>
<dbReference type="InterPro" id="IPR004498">
    <property type="entry name" value="Ribosomal_PrmA_MeTrfase"/>
</dbReference>
<protein>
    <recommendedName>
        <fullName evidence="6">Ribosomal protein L11 methyltransferase</fullName>
        <shortName evidence="6">L11 Mtase</shortName>
        <ecNumber evidence="6">2.1.1.-</ecNumber>
    </recommendedName>
</protein>
<keyword evidence="5 6" id="KW-0949">S-adenosyl-L-methionine</keyword>
<keyword evidence="4 6" id="KW-0808">Transferase</keyword>
<evidence type="ECO:0000256" key="6">
    <source>
        <dbReference type="HAMAP-Rule" id="MF_00735"/>
    </source>
</evidence>
<feature type="binding site" evidence="6">
    <location>
        <position position="146"/>
    </location>
    <ligand>
        <name>S-adenosyl-L-methionine</name>
        <dbReference type="ChEBI" id="CHEBI:59789"/>
    </ligand>
</feature>
<keyword evidence="8" id="KW-1185">Reference proteome</keyword>
<dbReference type="PANTHER" id="PTHR43648:SF1">
    <property type="entry name" value="ELECTRON TRANSFER FLAVOPROTEIN BETA SUBUNIT LYSINE METHYLTRANSFERASE"/>
    <property type="match status" value="1"/>
</dbReference>
<comment type="function">
    <text evidence="6">Methylates ribosomal protein L11.</text>
</comment>
<sequence length="272" mass="30154">MPNNYIQVTISNISEEQSSILIAQLAEIGFEGFEEADQTLKAYTDEQVFDAAALEELMQANNVTCITNTVAHTNWNEEWEKNFEPVIVDDFVAIRADFHAPAAGVEREIVITPKMSFGTGHHATTFLMMQQMRAIDFAGKSVFDFGTGTGILAILAAQLGAGSVLAIDNDEWSIENAQENVMRNNCSNITLLLNDNPAGEEKFDIILANINKNVILTYISVLAERLNTNGQLLLSGLLKEDEEDVKQAANNLQIKYICTTHKNNWVCLVFFS</sequence>
<comment type="caution">
    <text evidence="7">The sequence shown here is derived from an EMBL/GenBank/DDBJ whole genome shotgun (WGS) entry which is preliminary data.</text>
</comment>
<evidence type="ECO:0000256" key="3">
    <source>
        <dbReference type="ARBA" id="ARBA00022603"/>
    </source>
</evidence>
<dbReference type="CDD" id="cd02440">
    <property type="entry name" value="AdoMet_MTases"/>
    <property type="match status" value="1"/>
</dbReference>
<evidence type="ECO:0000256" key="1">
    <source>
        <dbReference type="ARBA" id="ARBA00009741"/>
    </source>
</evidence>
<dbReference type="GO" id="GO:0016279">
    <property type="term" value="F:protein-lysine N-methyltransferase activity"/>
    <property type="evidence" value="ECO:0007669"/>
    <property type="project" value="TreeGrafter"/>
</dbReference>
<dbReference type="GO" id="GO:0005737">
    <property type="term" value="C:cytoplasm"/>
    <property type="evidence" value="ECO:0007669"/>
    <property type="project" value="UniProtKB-SubCell"/>
</dbReference>
<dbReference type="SUPFAM" id="SSF53335">
    <property type="entry name" value="S-adenosyl-L-methionine-dependent methyltransferases"/>
    <property type="match status" value="1"/>
</dbReference>
<keyword evidence="7" id="KW-0687">Ribonucleoprotein</keyword>
<comment type="subcellular location">
    <subcellularLocation>
        <location evidence="6">Cytoplasm</location>
    </subcellularLocation>
</comment>
<evidence type="ECO:0000313" key="7">
    <source>
        <dbReference type="EMBL" id="MBG9375289.1"/>
    </source>
</evidence>
<dbReference type="Pfam" id="PF06325">
    <property type="entry name" value="PrmA"/>
    <property type="match status" value="1"/>
</dbReference>
<feature type="binding site" evidence="6">
    <location>
        <position position="125"/>
    </location>
    <ligand>
        <name>S-adenosyl-L-methionine</name>
        <dbReference type="ChEBI" id="CHEBI:59789"/>
    </ligand>
</feature>
<organism evidence="7 8">
    <name type="scientific">Panacibacter microcysteis</name>
    <dbReference type="NCBI Taxonomy" id="2793269"/>
    <lineage>
        <taxon>Bacteria</taxon>
        <taxon>Pseudomonadati</taxon>
        <taxon>Bacteroidota</taxon>
        <taxon>Chitinophagia</taxon>
        <taxon>Chitinophagales</taxon>
        <taxon>Chitinophagaceae</taxon>
        <taxon>Panacibacter</taxon>
    </lineage>
</organism>
<proteinExistence type="inferred from homology"/>